<keyword evidence="7" id="KW-1185">Reference proteome</keyword>
<dbReference type="PROSITE" id="PS00237">
    <property type="entry name" value="G_PROTEIN_RECEP_F1_1"/>
    <property type="match status" value="1"/>
</dbReference>
<organism evidence="6 7">
    <name type="scientific">Porites evermanni</name>
    <dbReference type="NCBI Taxonomy" id="104178"/>
    <lineage>
        <taxon>Eukaryota</taxon>
        <taxon>Metazoa</taxon>
        <taxon>Cnidaria</taxon>
        <taxon>Anthozoa</taxon>
        <taxon>Hexacorallia</taxon>
        <taxon>Scleractinia</taxon>
        <taxon>Fungiina</taxon>
        <taxon>Poritidae</taxon>
        <taxon>Porites</taxon>
    </lineage>
</organism>
<evidence type="ECO:0000256" key="5">
    <source>
        <dbReference type="SAM" id="Phobius"/>
    </source>
</evidence>
<evidence type="ECO:0000256" key="1">
    <source>
        <dbReference type="ARBA" id="ARBA00004370"/>
    </source>
</evidence>
<reference evidence="6 7" key="1">
    <citation type="submission" date="2022-05" db="EMBL/GenBank/DDBJ databases">
        <authorList>
            <consortium name="Genoscope - CEA"/>
            <person name="William W."/>
        </authorList>
    </citation>
    <scope>NUCLEOTIDE SEQUENCE [LARGE SCALE GENOMIC DNA]</scope>
</reference>
<protein>
    <submittedName>
        <fullName evidence="6">Uncharacterized protein</fullName>
    </submittedName>
</protein>
<dbReference type="InterPro" id="IPR000276">
    <property type="entry name" value="GPCR_Rhodpsn"/>
</dbReference>
<feature type="non-terminal residue" evidence="6">
    <location>
        <position position="83"/>
    </location>
</feature>
<evidence type="ECO:0000313" key="7">
    <source>
        <dbReference type="Proteomes" id="UP001159427"/>
    </source>
</evidence>
<accession>A0ABN8RPJ3</accession>
<sequence>MANMVTGTISVPLWVYVSVTFTFRGLLYVFYLILDVMIIGSSALSMTLMSLERCYALIKPIKHRNIRKIIRLPVIGFEFIAGP</sequence>
<keyword evidence="2 5" id="KW-0812">Transmembrane</keyword>
<comment type="subcellular location">
    <subcellularLocation>
        <location evidence="1">Membrane</location>
    </subcellularLocation>
</comment>
<evidence type="ECO:0000256" key="4">
    <source>
        <dbReference type="ARBA" id="ARBA00023136"/>
    </source>
</evidence>
<comment type="caution">
    <text evidence="6">The sequence shown here is derived from an EMBL/GenBank/DDBJ whole genome shotgun (WGS) entry which is preliminary data.</text>
</comment>
<evidence type="ECO:0000256" key="2">
    <source>
        <dbReference type="ARBA" id="ARBA00022692"/>
    </source>
</evidence>
<keyword evidence="4 5" id="KW-0472">Membrane</keyword>
<feature type="transmembrane region" description="Helical" evidence="5">
    <location>
        <begin position="12"/>
        <end position="31"/>
    </location>
</feature>
<gene>
    <name evidence="6" type="ORF">PEVE_00013624</name>
</gene>
<name>A0ABN8RPJ3_9CNID</name>
<dbReference type="SUPFAM" id="SSF81321">
    <property type="entry name" value="Family A G protein-coupled receptor-like"/>
    <property type="match status" value="1"/>
</dbReference>
<keyword evidence="3 5" id="KW-1133">Transmembrane helix</keyword>
<evidence type="ECO:0000313" key="6">
    <source>
        <dbReference type="EMBL" id="CAH3181410.1"/>
    </source>
</evidence>
<proteinExistence type="predicted"/>
<dbReference type="EMBL" id="CALNXI010002006">
    <property type="protein sequence ID" value="CAH3181410.1"/>
    <property type="molecule type" value="Genomic_DNA"/>
</dbReference>
<dbReference type="Gene3D" id="1.20.1070.10">
    <property type="entry name" value="Rhodopsin 7-helix transmembrane proteins"/>
    <property type="match status" value="1"/>
</dbReference>
<evidence type="ECO:0000256" key="3">
    <source>
        <dbReference type="ARBA" id="ARBA00022989"/>
    </source>
</evidence>
<dbReference type="Proteomes" id="UP001159427">
    <property type="component" value="Unassembled WGS sequence"/>
</dbReference>